<protein>
    <submittedName>
        <fullName evidence="2">VOC family protein</fullName>
    </submittedName>
</protein>
<dbReference type="InterPro" id="IPR029068">
    <property type="entry name" value="Glyas_Bleomycin-R_OHBP_Dase"/>
</dbReference>
<comment type="caution">
    <text evidence="2">The sequence shown here is derived from an EMBL/GenBank/DDBJ whole genome shotgun (WGS) entry which is preliminary data.</text>
</comment>
<name>A0ABP5ATB4_9ACTN</name>
<sequence>MTSRVSHTSVDCRDAYALSVFWAGVLGYAGDPDEPDEPGDEECLLLSPDGEHRLLFLEVPEPKSVKNRLHLDLEPVDGGREEEVDRLLALGATLLDDRRRPDGGWAVLADPEGNEFCVLLTRAEREAAGSL</sequence>
<dbReference type="Pfam" id="PF18029">
    <property type="entry name" value="Glyoxalase_6"/>
    <property type="match status" value="1"/>
</dbReference>
<dbReference type="InterPro" id="IPR041581">
    <property type="entry name" value="Glyoxalase_6"/>
</dbReference>
<dbReference type="PANTHER" id="PTHR35908">
    <property type="entry name" value="HYPOTHETICAL FUSION PROTEIN"/>
    <property type="match status" value="1"/>
</dbReference>
<evidence type="ECO:0000259" key="1">
    <source>
        <dbReference type="PROSITE" id="PS50887"/>
    </source>
</evidence>
<dbReference type="InterPro" id="IPR000160">
    <property type="entry name" value="GGDEF_dom"/>
</dbReference>
<gene>
    <name evidence="2" type="ORF">GCM10009737_23130</name>
</gene>
<organism evidence="2 3">
    <name type="scientific">Nocardioides lentus</name>
    <dbReference type="NCBI Taxonomy" id="338077"/>
    <lineage>
        <taxon>Bacteria</taxon>
        <taxon>Bacillati</taxon>
        <taxon>Actinomycetota</taxon>
        <taxon>Actinomycetes</taxon>
        <taxon>Propionibacteriales</taxon>
        <taxon>Nocardioidaceae</taxon>
        <taxon>Nocardioides</taxon>
    </lineage>
</organism>
<dbReference type="PROSITE" id="PS50887">
    <property type="entry name" value="GGDEF"/>
    <property type="match status" value="1"/>
</dbReference>
<dbReference type="EMBL" id="BAAAMY010000005">
    <property type="protein sequence ID" value="GAA1920967.1"/>
    <property type="molecule type" value="Genomic_DNA"/>
</dbReference>
<evidence type="ECO:0000313" key="3">
    <source>
        <dbReference type="Proteomes" id="UP001501612"/>
    </source>
</evidence>
<evidence type="ECO:0000313" key="2">
    <source>
        <dbReference type="EMBL" id="GAA1920967.1"/>
    </source>
</evidence>
<dbReference type="SUPFAM" id="SSF54593">
    <property type="entry name" value="Glyoxalase/Bleomycin resistance protein/Dihydroxybiphenyl dioxygenase"/>
    <property type="match status" value="1"/>
</dbReference>
<feature type="domain" description="GGDEF" evidence="1">
    <location>
        <begin position="50"/>
        <end position="131"/>
    </location>
</feature>
<proteinExistence type="predicted"/>
<keyword evidence="3" id="KW-1185">Reference proteome</keyword>
<dbReference type="PANTHER" id="PTHR35908:SF1">
    <property type="entry name" value="CONSERVED PROTEIN"/>
    <property type="match status" value="1"/>
</dbReference>
<dbReference type="CDD" id="cd06587">
    <property type="entry name" value="VOC"/>
    <property type="match status" value="1"/>
</dbReference>
<dbReference type="Gene3D" id="3.10.180.10">
    <property type="entry name" value="2,3-Dihydroxybiphenyl 1,2-Dioxygenase, domain 1"/>
    <property type="match status" value="1"/>
</dbReference>
<accession>A0ABP5ATB4</accession>
<dbReference type="Proteomes" id="UP001501612">
    <property type="component" value="Unassembled WGS sequence"/>
</dbReference>
<reference evidence="3" key="1">
    <citation type="journal article" date="2019" name="Int. J. Syst. Evol. Microbiol.">
        <title>The Global Catalogue of Microorganisms (GCM) 10K type strain sequencing project: providing services to taxonomists for standard genome sequencing and annotation.</title>
        <authorList>
            <consortium name="The Broad Institute Genomics Platform"/>
            <consortium name="The Broad Institute Genome Sequencing Center for Infectious Disease"/>
            <person name="Wu L."/>
            <person name="Ma J."/>
        </authorList>
    </citation>
    <scope>NUCLEOTIDE SEQUENCE [LARGE SCALE GENOMIC DNA]</scope>
    <source>
        <strain evidence="3">JCM 14046</strain>
    </source>
</reference>